<dbReference type="EMBL" id="KV750867">
    <property type="protein sequence ID" value="OCL02854.1"/>
    <property type="molecule type" value="Genomic_DNA"/>
</dbReference>
<keyword evidence="1" id="KW-0443">Lipid metabolism</keyword>
<dbReference type="Pfam" id="PF07993">
    <property type="entry name" value="NAD_binding_4"/>
    <property type="match status" value="1"/>
</dbReference>
<evidence type="ECO:0000313" key="4">
    <source>
        <dbReference type="Proteomes" id="UP000250140"/>
    </source>
</evidence>
<feature type="non-terminal residue" evidence="3">
    <location>
        <position position="281"/>
    </location>
</feature>
<keyword evidence="4" id="KW-1185">Reference proteome</keyword>
<protein>
    <recommendedName>
        <fullName evidence="1">Fatty acyl-CoA reductase</fullName>
        <ecNumber evidence="1">1.2.1.84</ecNumber>
    </recommendedName>
</protein>
<keyword evidence="1" id="KW-0560">Oxidoreductase</keyword>
<dbReference type="PANTHER" id="PTHR11011">
    <property type="entry name" value="MALE STERILITY PROTEIN 2-RELATED"/>
    <property type="match status" value="1"/>
</dbReference>
<evidence type="ECO:0000256" key="1">
    <source>
        <dbReference type="RuleBase" id="RU363097"/>
    </source>
</evidence>
<sequence>MASDSASCILLTGVTGFLGKVVLEELFRRRKEFAFGKIILLTRPKRDSDSKKRFYEDVAKSPCFSLLPAGWTNSVQVISGDLREKRCGIEEEIYECICKGVTHIIHCAGSIRFDLPLADAAAANISSTLNLLELAQKSPRLRRMASTSTAYVTPHTSGPIDEVLAPLPQAAALLFSDIQQGRVVEAELLRVTGHPNTYTLTKCIAEHLLIEQRGSIPLTIVRPSIISASWHYPFPGWIDSQAALAGFVALTGSGLLHVVDGNPNTLLDIVPVDEVARRLID</sequence>
<organism evidence="3 4">
    <name type="scientific">Glonium stellatum</name>
    <dbReference type="NCBI Taxonomy" id="574774"/>
    <lineage>
        <taxon>Eukaryota</taxon>
        <taxon>Fungi</taxon>
        <taxon>Dikarya</taxon>
        <taxon>Ascomycota</taxon>
        <taxon>Pezizomycotina</taxon>
        <taxon>Dothideomycetes</taxon>
        <taxon>Pleosporomycetidae</taxon>
        <taxon>Gloniales</taxon>
        <taxon>Gloniaceae</taxon>
        <taxon>Glonium</taxon>
    </lineage>
</organism>
<reference evidence="3 4" key="1">
    <citation type="journal article" date="2016" name="Nat. Commun.">
        <title>Ectomycorrhizal ecology is imprinted in the genome of the dominant symbiotic fungus Cenococcum geophilum.</title>
        <authorList>
            <consortium name="DOE Joint Genome Institute"/>
            <person name="Peter M."/>
            <person name="Kohler A."/>
            <person name="Ohm R.A."/>
            <person name="Kuo A."/>
            <person name="Krutzmann J."/>
            <person name="Morin E."/>
            <person name="Arend M."/>
            <person name="Barry K.W."/>
            <person name="Binder M."/>
            <person name="Choi C."/>
            <person name="Clum A."/>
            <person name="Copeland A."/>
            <person name="Grisel N."/>
            <person name="Haridas S."/>
            <person name="Kipfer T."/>
            <person name="LaButti K."/>
            <person name="Lindquist E."/>
            <person name="Lipzen A."/>
            <person name="Maire R."/>
            <person name="Meier B."/>
            <person name="Mihaltcheva S."/>
            <person name="Molinier V."/>
            <person name="Murat C."/>
            <person name="Poggeler S."/>
            <person name="Quandt C.A."/>
            <person name="Sperisen C."/>
            <person name="Tritt A."/>
            <person name="Tisserant E."/>
            <person name="Crous P.W."/>
            <person name="Henrissat B."/>
            <person name="Nehls U."/>
            <person name="Egli S."/>
            <person name="Spatafora J.W."/>
            <person name="Grigoriev I.V."/>
            <person name="Martin F.M."/>
        </authorList>
    </citation>
    <scope>NUCLEOTIDE SEQUENCE [LARGE SCALE GENOMIC DNA]</scope>
    <source>
        <strain evidence="3 4">CBS 207.34</strain>
    </source>
</reference>
<dbReference type="AlphaFoldDB" id="A0A8E2JN58"/>
<accession>A0A8E2JN58</accession>
<dbReference type="EC" id="1.2.1.84" evidence="1"/>
<dbReference type="Proteomes" id="UP000250140">
    <property type="component" value="Unassembled WGS sequence"/>
</dbReference>
<dbReference type="GO" id="GO:0035336">
    <property type="term" value="P:long-chain fatty-acyl-CoA metabolic process"/>
    <property type="evidence" value="ECO:0007669"/>
    <property type="project" value="TreeGrafter"/>
</dbReference>
<dbReference type="GO" id="GO:0102965">
    <property type="term" value="F:alcohol-forming long-chain fatty acyl-CoA reductase activity"/>
    <property type="evidence" value="ECO:0007669"/>
    <property type="project" value="UniProtKB-EC"/>
</dbReference>
<comment type="function">
    <text evidence="1">Catalyzes the reduction of fatty acyl-CoA to fatty alcohols.</text>
</comment>
<dbReference type="InterPro" id="IPR036291">
    <property type="entry name" value="NAD(P)-bd_dom_sf"/>
</dbReference>
<dbReference type="InterPro" id="IPR013120">
    <property type="entry name" value="FAR_NAD-bd"/>
</dbReference>
<name>A0A8E2JN58_9PEZI</name>
<feature type="domain" description="Thioester reductase (TE)" evidence="2">
    <location>
        <begin position="11"/>
        <end position="277"/>
    </location>
</feature>
<dbReference type="GO" id="GO:0080019">
    <property type="term" value="F:alcohol-forming very long-chain fatty acyl-CoA reductase activity"/>
    <property type="evidence" value="ECO:0007669"/>
    <property type="project" value="InterPro"/>
</dbReference>
<comment type="catalytic activity">
    <reaction evidence="1">
        <text>a long-chain fatty acyl-CoA + 2 NADPH + 2 H(+) = a long-chain primary fatty alcohol + 2 NADP(+) + CoA</text>
        <dbReference type="Rhea" id="RHEA:52716"/>
        <dbReference type="ChEBI" id="CHEBI:15378"/>
        <dbReference type="ChEBI" id="CHEBI:57287"/>
        <dbReference type="ChEBI" id="CHEBI:57783"/>
        <dbReference type="ChEBI" id="CHEBI:58349"/>
        <dbReference type="ChEBI" id="CHEBI:77396"/>
        <dbReference type="ChEBI" id="CHEBI:83139"/>
        <dbReference type="EC" id="1.2.1.84"/>
    </reaction>
</comment>
<keyword evidence="1" id="KW-0444">Lipid biosynthesis</keyword>
<keyword evidence="1" id="KW-0521">NADP</keyword>
<dbReference type="OrthoDB" id="429813at2759"/>
<evidence type="ECO:0000313" key="3">
    <source>
        <dbReference type="EMBL" id="OCL02854.1"/>
    </source>
</evidence>
<dbReference type="SUPFAM" id="SSF51735">
    <property type="entry name" value="NAD(P)-binding Rossmann-fold domains"/>
    <property type="match status" value="1"/>
</dbReference>
<evidence type="ECO:0000259" key="2">
    <source>
        <dbReference type="Pfam" id="PF07993"/>
    </source>
</evidence>
<proteinExistence type="inferred from homology"/>
<dbReference type="CDD" id="cd05236">
    <property type="entry name" value="FAR-N_SDR_e"/>
    <property type="match status" value="1"/>
</dbReference>
<comment type="similarity">
    <text evidence="1">Belongs to the fatty acyl-CoA reductase family.</text>
</comment>
<dbReference type="Gene3D" id="3.40.50.720">
    <property type="entry name" value="NAD(P)-binding Rossmann-like Domain"/>
    <property type="match status" value="1"/>
</dbReference>
<dbReference type="PANTHER" id="PTHR11011:SF45">
    <property type="entry name" value="FATTY ACYL-COA REDUCTASE CG8306-RELATED"/>
    <property type="match status" value="1"/>
</dbReference>
<gene>
    <name evidence="3" type="ORF">AOQ84DRAFT_303884</name>
</gene>
<dbReference type="GO" id="GO:0005777">
    <property type="term" value="C:peroxisome"/>
    <property type="evidence" value="ECO:0007669"/>
    <property type="project" value="TreeGrafter"/>
</dbReference>
<dbReference type="InterPro" id="IPR026055">
    <property type="entry name" value="FAR"/>
</dbReference>